<keyword evidence="2" id="KW-0808">Transferase</keyword>
<dbReference type="Proteomes" id="UP001139409">
    <property type="component" value="Unassembled WGS sequence"/>
</dbReference>
<evidence type="ECO:0000313" key="2">
    <source>
        <dbReference type="EMBL" id="MCA6073428.1"/>
    </source>
</evidence>
<dbReference type="PANTHER" id="PTHR22916">
    <property type="entry name" value="GLYCOSYLTRANSFERASE"/>
    <property type="match status" value="1"/>
</dbReference>
<dbReference type="PANTHER" id="PTHR22916:SF3">
    <property type="entry name" value="UDP-GLCNAC:BETAGAL BETA-1,3-N-ACETYLGLUCOSAMINYLTRANSFERASE-LIKE PROTEIN 1"/>
    <property type="match status" value="1"/>
</dbReference>
<dbReference type="Gene3D" id="3.90.550.10">
    <property type="entry name" value="Spore Coat Polysaccharide Biosynthesis Protein SpsA, Chain A"/>
    <property type="match status" value="1"/>
</dbReference>
<keyword evidence="2" id="KW-0328">Glycosyltransferase</keyword>
<dbReference type="SUPFAM" id="SSF53448">
    <property type="entry name" value="Nucleotide-diphospho-sugar transferases"/>
    <property type="match status" value="1"/>
</dbReference>
<gene>
    <name evidence="2" type="ORF">LDX50_01025</name>
</gene>
<keyword evidence="3" id="KW-1185">Reference proteome</keyword>
<comment type="caution">
    <text evidence="2">The sequence shown here is derived from an EMBL/GenBank/DDBJ whole genome shotgun (WGS) entry which is preliminary data.</text>
</comment>
<name>A0A9X1KUE8_9BACT</name>
<dbReference type="InterPro" id="IPR001173">
    <property type="entry name" value="Glyco_trans_2-like"/>
</dbReference>
<sequence length="321" mass="38048">MDQPSPLVSVCLQTYQHADFLKRSLDSVLEQETSFEFEILLGEDASKDGTREICIEYAERYPELIRLFLRERKDVIYIDKTPTGRFNFIQNLYNARGRYICLLDGDDYFGDPYKLQREFEFLEDHPDYVMCFHRIAKIDIKGSPIKDPLAQKFYDRDREAGEILWGNMHPATVMFRNIFLDGFRFPENFLKARLGDVFLYSILANYGMAKFLQEIEPSRYRIHPGGVWSKDAGIKKLQNRIRSYELMEPHINSVNMPEYRFILMNFYLDLTIESVKSGKISDFLRAYVKALMLSLSGRKHLKWFILFHFKRRFISEIIKDL</sequence>
<organism evidence="2 3">
    <name type="scientific">Fulvivirga sedimenti</name>
    <dbReference type="NCBI Taxonomy" id="2879465"/>
    <lineage>
        <taxon>Bacteria</taxon>
        <taxon>Pseudomonadati</taxon>
        <taxon>Bacteroidota</taxon>
        <taxon>Cytophagia</taxon>
        <taxon>Cytophagales</taxon>
        <taxon>Fulvivirgaceae</taxon>
        <taxon>Fulvivirga</taxon>
    </lineage>
</organism>
<dbReference type="InterPro" id="IPR029044">
    <property type="entry name" value="Nucleotide-diphossugar_trans"/>
</dbReference>
<dbReference type="Pfam" id="PF00535">
    <property type="entry name" value="Glycos_transf_2"/>
    <property type="match status" value="1"/>
</dbReference>
<accession>A0A9X1KUE8</accession>
<reference evidence="2" key="1">
    <citation type="submission" date="2021-09" db="EMBL/GenBank/DDBJ databases">
        <title>Fulvivirga sp. isolated from coastal sediment.</title>
        <authorList>
            <person name="Yu H."/>
        </authorList>
    </citation>
    <scope>NUCLEOTIDE SEQUENCE</scope>
    <source>
        <strain evidence="2">1062</strain>
    </source>
</reference>
<dbReference type="AlphaFoldDB" id="A0A9X1KUE8"/>
<feature type="domain" description="Glycosyltransferase 2-like" evidence="1">
    <location>
        <begin position="9"/>
        <end position="179"/>
    </location>
</feature>
<dbReference type="GO" id="GO:0016758">
    <property type="term" value="F:hexosyltransferase activity"/>
    <property type="evidence" value="ECO:0007669"/>
    <property type="project" value="UniProtKB-ARBA"/>
</dbReference>
<proteinExistence type="predicted"/>
<evidence type="ECO:0000313" key="3">
    <source>
        <dbReference type="Proteomes" id="UP001139409"/>
    </source>
</evidence>
<evidence type="ECO:0000259" key="1">
    <source>
        <dbReference type="Pfam" id="PF00535"/>
    </source>
</evidence>
<dbReference type="EMBL" id="JAIXNE010000001">
    <property type="protein sequence ID" value="MCA6073428.1"/>
    <property type="molecule type" value="Genomic_DNA"/>
</dbReference>
<protein>
    <submittedName>
        <fullName evidence="2">Glycosyltransferase</fullName>
        <ecNumber evidence="2">2.4.-.-</ecNumber>
    </submittedName>
</protein>
<dbReference type="EC" id="2.4.-.-" evidence="2"/>